<comment type="caution">
    <text evidence="3">The sequence shown here is derived from an EMBL/GenBank/DDBJ whole genome shotgun (WGS) entry which is preliminary data.</text>
</comment>
<keyword evidence="1" id="KW-0812">Transmembrane</keyword>
<dbReference type="OrthoDB" id="7408618at2"/>
<feature type="transmembrane region" description="Helical" evidence="1">
    <location>
        <begin position="7"/>
        <end position="36"/>
    </location>
</feature>
<dbReference type="Proteomes" id="UP000321129">
    <property type="component" value="Unassembled WGS sequence"/>
</dbReference>
<dbReference type="InterPro" id="IPR032816">
    <property type="entry name" value="VTT_dom"/>
</dbReference>
<accession>A0A5C6U7X1</accession>
<keyword evidence="1" id="KW-0472">Membrane</keyword>
<dbReference type="Pfam" id="PF09335">
    <property type="entry name" value="VTT_dom"/>
    <property type="match status" value="1"/>
</dbReference>
<feature type="transmembrane region" description="Helical" evidence="1">
    <location>
        <begin position="42"/>
        <end position="60"/>
    </location>
</feature>
<evidence type="ECO:0000256" key="1">
    <source>
        <dbReference type="SAM" id="Phobius"/>
    </source>
</evidence>
<proteinExistence type="predicted"/>
<feature type="domain" description="VTT" evidence="2">
    <location>
        <begin position="30"/>
        <end position="141"/>
    </location>
</feature>
<feature type="transmembrane region" description="Helical" evidence="1">
    <location>
        <begin position="163"/>
        <end position="181"/>
    </location>
</feature>
<feature type="transmembrane region" description="Helical" evidence="1">
    <location>
        <begin position="123"/>
        <end position="142"/>
    </location>
</feature>
<reference evidence="3 4" key="1">
    <citation type="submission" date="2019-08" db="EMBL/GenBank/DDBJ databases">
        <title>Sphingorhabdus soil sp. nov., isolated from arctic soil.</title>
        <authorList>
            <person name="Liu Y."/>
        </authorList>
    </citation>
    <scope>NUCLEOTIDE SEQUENCE [LARGE SCALE GENOMIC DNA]</scope>
    <source>
        <strain evidence="3 4">D-2Q-5-6</strain>
    </source>
</reference>
<gene>
    <name evidence="3" type="ORF">FSZ31_09590</name>
</gene>
<dbReference type="RefSeq" id="WP_147123117.1">
    <property type="nucleotide sequence ID" value="NZ_VOPY01000002.1"/>
</dbReference>
<sequence>MDLPTSFLIFFAIVLAVNLMPAFGPPTWSVIVLFGLNTDLPIAPIILVGAVAAASGRFLLGSGFRLLGQHVSEKTRNNLGAARTAFERNRRNGILALILFAISPIPSAQLFEAAGLARIKLLPFTVAFFLGRIVSYTIYALTAKGLQRSSFGQLLTDTLTNPVGIAVQVILIAGLVLLTRIDWQKVLDKDDAEPARRS</sequence>
<evidence type="ECO:0000313" key="3">
    <source>
        <dbReference type="EMBL" id="TXC69163.1"/>
    </source>
</evidence>
<dbReference type="EMBL" id="VOPY01000002">
    <property type="protein sequence ID" value="TXC69163.1"/>
    <property type="molecule type" value="Genomic_DNA"/>
</dbReference>
<evidence type="ECO:0000259" key="2">
    <source>
        <dbReference type="Pfam" id="PF09335"/>
    </source>
</evidence>
<name>A0A5C6U7X1_9SPHN</name>
<keyword evidence="4" id="KW-1185">Reference proteome</keyword>
<evidence type="ECO:0000313" key="4">
    <source>
        <dbReference type="Proteomes" id="UP000321129"/>
    </source>
</evidence>
<protein>
    <submittedName>
        <fullName evidence="3">VTT domain-containing protein</fullName>
    </submittedName>
</protein>
<keyword evidence="1" id="KW-1133">Transmembrane helix</keyword>
<organism evidence="3 4">
    <name type="scientific">Flavisphingopyxis soli</name>
    <dbReference type="NCBI Taxonomy" id="2601267"/>
    <lineage>
        <taxon>Bacteria</taxon>
        <taxon>Pseudomonadati</taxon>
        <taxon>Pseudomonadota</taxon>
        <taxon>Alphaproteobacteria</taxon>
        <taxon>Sphingomonadales</taxon>
        <taxon>Sphingopyxidaceae</taxon>
        <taxon>Flavisphingopyxis</taxon>
    </lineage>
</organism>
<feature type="transmembrane region" description="Helical" evidence="1">
    <location>
        <begin position="93"/>
        <end position="111"/>
    </location>
</feature>
<dbReference type="AlphaFoldDB" id="A0A5C6U7X1"/>